<dbReference type="SUPFAM" id="SSF52768">
    <property type="entry name" value="Arginase/deacetylase"/>
    <property type="match status" value="1"/>
</dbReference>
<dbReference type="PANTHER" id="PTHR43782:SF3">
    <property type="entry name" value="ARGINASE"/>
    <property type="match status" value="1"/>
</dbReference>
<keyword evidence="6" id="KW-1185">Reference proteome</keyword>
<dbReference type="PANTHER" id="PTHR43782">
    <property type="entry name" value="ARGINASE"/>
    <property type="match status" value="1"/>
</dbReference>
<gene>
    <name evidence="5" type="ORF">M2319_003050</name>
</gene>
<dbReference type="GO" id="GO:0004053">
    <property type="term" value="F:arginase activity"/>
    <property type="evidence" value="ECO:0007669"/>
    <property type="project" value="UniProtKB-EC"/>
</dbReference>
<dbReference type="RefSeq" id="WP_264602311.1">
    <property type="nucleotide sequence ID" value="NZ_JAOQNS010000008.1"/>
</dbReference>
<keyword evidence="3" id="KW-0464">Manganese</keyword>
<dbReference type="EMBL" id="JAOQNS010000008">
    <property type="protein sequence ID" value="MCW2308704.1"/>
    <property type="molecule type" value="Genomic_DNA"/>
</dbReference>
<dbReference type="InterPro" id="IPR006035">
    <property type="entry name" value="Ureohydrolase"/>
</dbReference>
<evidence type="ECO:0000313" key="5">
    <source>
        <dbReference type="EMBL" id="MCW2308704.1"/>
    </source>
</evidence>
<accession>A0ABT3HEF0</accession>
<comment type="caution">
    <text evidence="5">The sequence shown here is derived from an EMBL/GenBank/DDBJ whole genome shotgun (WGS) entry which is preliminary data.</text>
</comment>
<evidence type="ECO:0000313" key="6">
    <source>
        <dbReference type="Proteomes" id="UP001209755"/>
    </source>
</evidence>
<name>A0ABT3HEF0_9HYPH</name>
<keyword evidence="2 5" id="KW-0378">Hydrolase</keyword>
<reference evidence="6" key="1">
    <citation type="submission" date="2023-07" db="EMBL/GenBank/DDBJ databases">
        <title>Genome sequencing of Purple Non-Sulfur Bacteria from various extreme environments.</title>
        <authorList>
            <person name="Mayer M."/>
        </authorList>
    </citation>
    <scope>NUCLEOTIDE SEQUENCE [LARGE SCALE GENOMIC DNA]</scope>
    <source>
        <strain evidence="6">DSM 17935</strain>
    </source>
</reference>
<protein>
    <submittedName>
        <fullName evidence="5">Arginase</fullName>
        <ecNumber evidence="5">3.5.3.1</ecNumber>
    </submittedName>
</protein>
<evidence type="ECO:0000256" key="4">
    <source>
        <dbReference type="PROSITE-ProRule" id="PRU00742"/>
    </source>
</evidence>
<keyword evidence="1" id="KW-0479">Metal-binding</keyword>
<dbReference type="InterPro" id="IPR023696">
    <property type="entry name" value="Ureohydrolase_dom_sf"/>
</dbReference>
<dbReference type="Pfam" id="PF00491">
    <property type="entry name" value="Arginase"/>
    <property type="match status" value="1"/>
</dbReference>
<dbReference type="Gene3D" id="3.40.800.10">
    <property type="entry name" value="Ureohydrolase domain"/>
    <property type="match status" value="1"/>
</dbReference>
<comment type="similarity">
    <text evidence="4">Belongs to the arginase family.</text>
</comment>
<proteinExistence type="inferred from homology"/>
<dbReference type="EC" id="3.5.3.1" evidence="5"/>
<dbReference type="Proteomes" id="UP001209755">
    <property type="component" value="Unassembled WGS sequence"/>
</dbReference>
<evidence type="ECO:0000256" key="2">
    <source>
        <dbReference type="ARBA" id="ARBA00022801"/>
    </source>
</evidence>
<evidence type="ECO:0000256" key="1">
    <source>
        <dbReference type="ARBA" id="ARBA00022723"/>
    </source>
</evidence>
<dbReference type="PROSITE" id="PS51409">
    <property type="entry name" value="ARGINASE_2"/>
    <property type="match status" value="1"/>
</dbReference>
<sequence length="277" mass="28412">MNVALILAPYDSGHHRAGMGLGPEALLAGGLRGRLEAVGHHVELVDIGRAGDDQGREIATGFAVCSAVAEAASAARAGSRFPVVLAGNCLTAAGAVAGEGAEAICWFDQHGDLNTPETSGYGFLDGMALATVLGLCWRPMAATIPGFRPIDPAHCLLVDARDLDPDEVELLEEIPVSRVETGAVADSLASAGAGLATHIHVDLDIHDPRALRVNRYGTAGGPGPAELRAAVSAIARARPVCGITLSAYDPAYDLQARVPAAVADLLADFLSAMETAL</sequence>
<organism evidence="5 6">
    <name type="scientific">Rhodobium gokarnense</name>
    <dbReference type="NCBI Taxonomy" id="364296"/>
    <lineage>
        <taxon>Bacteria</taxon>
        <taxon>Pseudomonadati</taxon>
        <taxon>Pseudomonadota</taxon>
        <taxon>Alphaproteobacteria</taxon>
        <taxon>Hyphomicrobiales</taxon>
        <taxon>Rhodobiaceae</taxon>
        <taxon>Rhodobium</taxon>
    </lineage>
</organism>
<evidence type="ECO:0000256" key="3">
    <source>
        <dbReference type="ARBA" id="ARBA00023211"/>
    </source>
</evidence>